<accession>A0A1E7N886</accession>
<evidence type="ECO:0000256" key="1">
    <source>
        <dbReference type="SAM" id="SignalP"/>
    </source>
</evidence>
<dbReference type="GeneID" id="97483750"/>
<accession>A0A8H9LKQ8</accession>
<dbReference type="AlphaFoldDB" id="A0A1E7N886"/>
<feature type="signal peptide" evidence="1">
    <location>
        <begin position="1"/>
        <end position="27"/>
    </location>
</feature>
<dbReference type="Proteomes" id="UP000037395">
    <property type="component" value="Unassembled WGS sequence"/>
</dbReference>
<sequence>MRKKLAATVLGGTAVLGLALGTSPASAASWHYAWFDTHTPTTGWSTKNIGLGPGGSSVRFDVWCSGGGSYKVEIRKAGVGIGVSQADHVPCDGHWYSVTTKHLNTRWAYYAHLSTHNGKRPLQVAAYWG</sequence>
<dbReference type="EMBL" id="JPRF03000024">
    <property type="protein sequence ID" value="OEV36683.1"/>
    <property type="molecule type" value="Genomic_DNA"/>
</dbReference>
<evidence type="ECO:0000313" key="3">
    <source>
        <dbReference type="EMBL" id="OEV36683.1"/>
    </source>
</evidence>
<reference evidence="3" key="4">
    <citation type="submission" date="2016-08" db="EMBL/GenBank/DDBJ databases">
        <title>Sequencing, Assembly and Comparative Genomics of S. aureofaciens ATCC 10762.</title>
        <authorList>
            <person name="Gradnigo J.S."/>
            <person name="Johnson N."/>
            <person name="Somerville G.A."/>
        </authorList>
    </citation>
    <scope>NUCLEOTIDE SEQUENCE [LARGE SCALE GENOMIC DNA]</scope>
    <source>
        <strain evidence="3">ATCC 10762</strain>
    </source>
</reference>
<proteinExistence type="predicted"/>
<dbReference type="KEGG" id="kau:B6264_23660"/>
<dbReference type="Proteomes" id="UP000610124">
    <property type="component" value="Unassembled WGS sequence"/>
</dbReference>
<reference evidence="3 4" key="2">
    <citation type="submission" date="2014-07" db="EMBL/GenBank/DDBJ databases">
        <authorList>
            <person name="Zhang J.E."/>
            <person name="Yang H."/>
            <person name="Guo J."/>
            <person name="Deng Z."/>
            <person name="Luo H."/>
            <person name="Luo M."/>
            <person name="Zhao B."/>
        </authorList>
    </citation>
    <scope>NUCLEOTIDE SEQUENCE [LARGE SCALE GENOMIC DNA]</scope>
    <source>
        <strain evidence="3">ATCC 10762</strain>
        <strain evidence="4">ATCC 10762 / DSM 40127 / CCM 3239 / JCM 4008 / LMG 5968 / NBRC 12843 / NCIMB 8234 / A-377</strain>
    </source>
</reference>
<feature type="chain" id="PRO_5015064077" evidence="1">
    <location>
        <begin position="28"/>
        <end position="129"/>
    </location>
</feature>
<dbReference type="EMBL" id="BMUB01000001">
    <property type="protein sequence ID" value="GGU57944.1"/>
    <property type="molecule type" value="Genomic_DNA"/>
</dbReference>
<organism evidence="3 4">
    <name type="scientific">Kitasatospora aureofaciens</name>
    <name type="common">Streptomyces aureofaciens</name>
    <dbReference type="NCBI Taxonomy" id="1894"/>
    <lineage>
        <taxon>Bacteria</taxon>
        <taxon>Bacillati</taxon>
        <taxon>Actinomycetota</taxon>
        <taxon>Actinomycetes</taxon>
        <taxon>Kitasatosporales</taxon>
        <taxon>Streptomycetaceae</taxon>
        <taxon>Kitasatospora</taxon>
    </lineage>
</organism>
<reference evidence="2" key="1">
    <citation type="journal article" date="2014" name="Int. J. Syst. Evol. Microbiol.">
        <title>Complete genome sequence of Corynebacterium casei LMG S-19264T (=DSM 44701T), isolated from a smear-ripened cheese.</title>
        <authorList>
            <consortium name="US DOE Joint Genome Institute (JGI-PGF)"/>
            <person name="Walter F."/>
            <person name="Albersmeier A."/>
            <person name="Kalinowski J."/>
            <person name="Ruckert C."/>
        </authorList>
    </citation>
    <scope>NUCLEOTIDE SEQUENCE</scope>
    <source>
        <strain evidence="2">JCM 4434</strain>
    </source>
</reference>
<comment type="caution">
    <text evidence="3">The sequence shown here is derived from an EMBL/GenBank/DDBJ whole genome shotgun (WGS) entry which is preliminary data.</text>
</comment>
<reference evidence="2" key="5">
    <citation type="submission" date="2020-09" db="EMBL/GenBank/DDBJ databases">
        <authorList>
            <person name="Sun Q."/>
            <person name="Ohkuma M."/>
        </authorList>
    </citation>
    <scope>NUCLEOTIDE SEQUENCE</scope>
    <source>
        <strain evidence="2">JCM 4434</strain>
    </source>
</reference>
<evidence type="ECO:0000313" key="2">
    <source>
        <dbReference type="EMBL" id="GGU57944.1"/>
    </source>
</evidence>
<dbReference type="RefSeq" id="WP_030278844.1">
    <property type="nucleotide sequence ID" value="NZ_BMUB01000001.1"/>
</dbReference>
<gene>
    <name evidence="2" type="ORF">GCM10010502_05710</name>
    <name evidence="3" type="ORF">HS99_0028375</name>
</gene>
<evidence type="ECO:0000313" key="4">
    <source>
        <dbReference type="Proteomes" id="UP000037395"/>
    </source>
</evidence>
<name>A0A1E7N886_KITAU</name>
<protein>
    <submittedName>
        <fullName evidence="3">Uncharacterized protein</fullName>
    </submittedName>
</protein>
<keyword evidence="1" id="KW-0732">Signal</keyword>
<reference evidence="4" key="3">
    <citation type="submission" date="2016-08" db="EMBL/GenBank/DDBJ databases">
        <title>Sequencing, assembly and comparative genomics of S. aureofaciens ATCC 10762.</title>
        <authorList>
            <person name="Gradnigo J.S."/>
            <person name="Johnson N."/>
            <person name="Somerville G.A."/>
        </authorList>
    </citation>
    <scope>NUCLEOTIDE SEQUENCE [LARGE SCALE GENOMIC DNA]</scope>
    <source>
        <strain evidence="4">ATCC 10762 / DSM 40127 / CCM 3239 / JCM 4008 / LMG 5968 / NBRC 12843 / NCIMB 8234 / A-377</strain>
    </source>
</reference>
<keyword evidence="4" id="KW-1185">Reference proteome</keyword>